<dbReference type="GO" id="GO:0008289">
    <property type="term" value="F:lipid binding"/>
    <property type="evidence" value="ECO:0007669"/>
    <property type="project" value="InterPro"/>
</dbReference>
<evidence type="ECO:0000313" key="3">
    <source>
        <dbReference type="WBParaSite" id="PSAMB.scaffold2734size25912.g18934.t1"/>
    </source>
</evidence>
<evidence type="ECO:0000259" key="1">
    <source>
        <dbReference type="PROSITE" id="PS50848"/>
    </source>
</evidence>
<dbReference type="PANTHER" id="PTHR46121:SF3">
    <property type="entry name" value="STEROIDOGENIC ACUTE REGULATORY-LIKE PROTEIN 1"/>
    <property type="match status" value="1"/>
</dbReference>
<protein>
    <submittedName>
        <fullName evidence="3">START domain-containing protein</fullName>
    </submittedName>
</protein>
<dbReference type="InterPro" id="IPR002913">
    <property type="entry name" value="START_lipid-bd_dom"/>
</dbReference>
<dbReference type="PANTHER" id="PTHR46121">
    <property type="entry name" value="STEROIDOGENIC ACUTE REGULATORY PROTEIN-LIKE"/>
    <property type="match status" value="1"/>
</dbReference>
<dbReference type="Pfam" id="PF01852">
    <property type="entry name" value="START"/>
    <property type="match status" value="1"/>
</dbReference>
<dbReference type="InterPro" id="IPR051869">
    <property type="entry name" value="STARD3"/>
</dbReference>
<proteinExistence type="predicted"/>
<keyword evidence="2" id="KW-1185">Reference proteome</keyword>
<feature type="domain" description="START" evidence="1">
    <location>
        <begin position="106"/>
        <end position="229"/>
    </location>
</feature>
<dbReference type="Proteomes" id="UP000887566">
    <property type="component" value="Unplaced"/>
</dbReference>
<dbReference type="GO" id="GO:0140284">
    <property type="term" value="C:endoplasmic reticulum-endosome membrane contact site"/>
    <property type="evidence" value="ECO:0007669"/>
    <property type="project" value="TreeGrafter"/>
</dbReference>
<dbReference type="WBParaSite" id="PSAMB.scaffold2734size25912.g18934.t1">
    <property type="protein sequence ID" value="PSAMB.scaffold2734size25912.g18934.t1"/>
    <property type="gene ID" value="PSAMB.scaffold2734size25912.g18934"/>
</dbReference>
<accession>A0A914VXV5</accession>
<name>A0A914VXV5_9BILA</name>
<dbReference type="GO" id="GO:0099044">
    <property type="term" value="P:vesicle tethering to endoplasmic reticulum"/>
    <property type="evidence" value="ECO:0007669"/>
    <property type="project" value="TreeGrafter"/>
</dbReference>
<dbReference type="GO" id="GO:0005789">
    <property type="term" value="C:endoplasmic reticulum membrane"/>
    <property type="evidence" value="ECO:0007669"/>
    <property type="project" value="TreeGrafter"/>
</dbReference>
<dbReference type="SUPFAM" id="SSF55961">
    <property type="entry name" value="Bet v1-like"/>
    <property type="match status" value="1"/>
</dbReference>
<dbReference type="InterPro" id="IPR023393">
    <property type="entry name" value="START-like_dom_sf"/>
</dbReference>
<dbReference type="Gene3D" id="3.30.530.20">
    <property type="match status" value="1"/>
</dbReference>
<dbReference type="PROSITE" id="PS50848">
    <property type="entry name" value="START"/>
    <property type="match status" value="1"/>
</dbReference>
<organism evidence="2 3">
    <name type="scientific">Plectus sambesii</name>
    <dbReference type="NCBI Taxonomy" id="2011161"/>
    <lineage>
        <taxon>Eukaryota</taxon>
        <taxon>Metazoa</taxon>
        <taxon>Ecdysozoa</taxon>
        <taxon>Nematoda</taxon>
        <taxon>Chromadorea</taxon>
        <taxon>Plectida</taxon>
        <taxon>Plectina</taxon>
        <taxon>Plectoidea</taxon>
        <taxon>Plectidae</taxon>
        <taxon>Plectus</taxon>
    </lineage>
</organism>
<sequence>MRELAGFTETLRSPESKALEWHKTATEGFEESLALFNSDDYSTKNGWKKEEEDSKTGAIIYSRPMKDGKLFCVRIELAIDQELFFNDLIQCIGTEYLHNPNFEFSQRVTWLGEQSDIIHIIVKEYLVVKSRDLVTARVWRKLDDSLMVAGRSIDCHLLPPQKNRVRAELKFATARFTPSSEKAGHCVMEYLTQGDLKGWLPKSVINAVMSKFLLQDVVIQRNRVERILNAKQQAEN</sequence>
<evidence type="ECO:0000313" key="2">
    <source>
        <dbReference type="Proteomes" id="UP000887566"/>
    </source>
</evidence>
<dbReference type="CDD" id="cd00177">
    <property type="entry name" value="START"/>
    <property type="match status" value="1"/>
</dbReference>
<reference evidence="3" key="1">
    <citation type="submission" date="2022-11" db="UniProtKB">
        <authorList>
            <consortium name="WormBaseParasite"/>
        </authorList>
    </citation>
    <scope>IDENTIFICATION</scope>
</reference>
<dbReference type="SMART" id="SM00234">
    <property type="entry name" value="START"/>
    <property type="match status" value="1"/>
</dbReference>
<dbReference type="GO" id="GO:0031902">
    <property type="term" value="C:late endosome membrane"/>
    <property type="evidence" value="ECO:0007669"/>
    <property type="project" value="TreeGrafter"/>
</dbReference>
<dbReference type="AlphaFoldDB" id="A0A914VXV5"/>
<dbReference type="GO" id="GO:0005765">
    <property type="term" value="C:lysosomal membrane"/>
    <property type="evidence" value="ECO:0007669"/>
    <property type="project" value="TreeGrafter"/>
</dbReference>